<proteinExistence type="predicted"/>
<feature type="compositionally biased region" description="Low complexity" evidence="1">
    <location>
        <begin position="182"/>
        <end position="192"/>
    </location>
</feature>
<gene>
    <name evidence="3" type="ORF">CCAM_LOCUS8669</name>
</gene>
<dbReference type="InterPro" id="IPR005162">
    <property type="entry name" value="Retrotrans_gag_dom"/>
</dbReference>
<feature type="compositionally biased region" description="Polar residues" evidence="1">
    <location>
        <begin position="163"/>
        <end position="172"/>
    </location>
</feature>
<dbReference type="EMBL" id="OOIL02000560">
    <property type="protein sequence ID" value="VFQ66893.1"/>
    <property type="molecule type" value="Genomic_DNA"/>
</dbReference>
<dbReference type="AlphaFoldDB" id="A0A484KME4"/>
<feature type="domain" description="Retrotransposon gag" evidence="2">
    <location>
        <begin position="39"/>
        <end position="124"/>
    </location>
</feature>
<name>A0A484KME4_9ASTE</name>
<organism evidence="3 4">
    <name type="scientific">Cuscuta campestris</name>
    <dbReference type="NCBI Taxonomy" id="132261"/>
    <lineage>
        <taxon>Eukaryota</taxon>
        <taxon>Viridiplantae</taxon>
        <taxon>Streptophyta</taxon>
        <taxon>Embryophyta</taxon>
        <taxon>Tracheophyta</taxon>
        <taxon>Spermatophyta</taxon>
        <taxon>Magnoliopsida</taxon>
        <taxon>eudicotyledons</taxon>
        <taxon>Gunneridae</taxon>
        <taxon>Pentapetalae</taxon>
        <taxon>asterids</taxon>
        <taxon>lamiids</taxon>
        <taxon>Solanales</taxon>
        <taxon>Convolvulaceae</taxon>
        <taxon>Cuscuteae</taxon>
        <taxon>Cuscuta</taxon>
        <taxon>Cuscuta subgen. Grammica</taxon>
        <taxon>Cuscuta sect. Cleistogrammica</taxon>
    </lineage>
</organism>
<evidence type="ECO:0000313" key="3">
    <source>
        <dbReference type="EMBL" id="VFQ66893.1"/>
    </source>
</evidence>
<dbReference type="Proteomes" id="UP000595140">
    <property type="component" value="Unassembled WGS sequence"/>
</dbReference>
<evidence type="ECO:0000313" key="4">
    <source>
        <dbReference type="Proteomes" id="UP000595140"/>
    </source>
</evidence>
<evidence type="ECO:0000256" key="1">
    <source>
        <dbReference type="SAM" id="MobiDB-lite"/>
    </source>
</evidence>
<accession>A0A484KME4</accession>
<reference evidence="3 4" key="1">
    <citation type="submission" date="2018-04" db="EMBL/GenBank/DDBJ databases">
        <authorList>
            <person name="Vogel A."/>
        </authorList>
    </citation>
    <scope>NUCLEOTIDE SEQUENCE [LARGE SCALE GENOMIC DNA]</scope>
</reference>
<sequence length="243" mass="27443">MIDMPKCDGSDPLGWLFKAHEYFTFYGIPEESRLSAVCLMLDGAALDWFRWKQRNHLLPSWPDFVTKFKLRFDPLIYVDYFGLLSKVRQTGSVLDYQQAFEKVLVNVTGVDEANLQCLFHAGLKSHLQHEIMLQKPDSLSASFALARESEAKHATWASSILSRPTSWGKSGQPSSTPPLLPTPGAKPTTAAPPTQPPIQRLSRADKLERDAKGLCYNCDEKWTKGHRCGRFLLLIEDEDDTDD</sequence>
<evidence type="ECO:0000259" key="2">
    <source>
        <dbReference type="Pfam" id="PF03732"/>
    </source>
</evidence>
<keyword evidence="4" id="KW-1185">Reference proteome</keyword>
<protein>
    <recommendedName>
        <fullName evidence="2">Retrotransposon gag domain-containing protein</fullName>
    </recommendedName>
</protein>
<dbReference type="Pfam" id="PF03732">
    <property type="entry name" value="Retrotrans_gag"/>
    <property type="match status" value="1"/>
</dbReference>
<dbReference type="OrthoDB" id="1749531at2759"/>
<feature type="region of interest" description="Disordered" evidence="1">
    <location>
        <begin position="163"/>
        <end position="204"/>
    </location>
</feature>